<dbReference type="SMART" id="SM00327">
    <property type="entry name" value="VWA"/>
    <property type="match status" value="1"/>
</dbReference>
<dbReference type="SUPFAM" id="SSF53300">
    <property type="entry name" value="vWA-like"/>
    <property type="match status" value="1"/>
</dbReference>
<evidence type="ECO:0000313" key="7">
    <source>
        <dbReference type="EMBL" id="WPB04385.1"/>
    </source>
</evidence>
<keyword evidence="9" id="KW-1185">Reference proteome</keyword>
<keyword evidence="2" id="KW-0509">mRNA transport</keyword>
<feature type="region of interest" description="Disordered" evidence="3">
    <location>
        <begin position="665"/>
        <end position="832"/>
    </location>
</feature>
<reference evidence="6 8" key="1">
    <citation type="submission" date="2015-10" db="EMBL/GenBank/DDBJ databases">
        <title>The cercosporin biosynthetic gene cluster was horizontally transferred to several fungal lineages and shown to be expanded in Cercospora beticola based on microsynteny with recipient genomes.</title>
        <authorList>
            <person name="De Jonge R."/>
            <person name="Ebert M.K."/>
            <person name="Suttle J.C."/>
            <person name="Jurick Ii W.M."/>
            <person name="Secor G.A."/>
            <person name="Thomma B.P."/>
            <person name="Van De Peer Y."/>
            <person name="Bolton M.D."/>
        </authorList>
    </citation>
    <scope>NUCLEOTIDE SEQUENCE [LARGE SCALE GENOMIC DNA]</scope>
    <source>
        <strain evidence="6 8">09-40</strain>
    </source>
</reference>
<feature type="compositionally biased region" description="Pro residues" evidence="3">
    <location>
        <begin position="817"/>
        <end position="826"/>
    </location>
</feature>
<feature type="compositionally biased region" description="Polar residues" evidence="3">
    <location>
        <begin position="799"/>
        <end position="808"/>
    </location>
</feature>
<feature type="compositionally biased region" description="Low complexity" evidence="3">
    <location>
        <begin position="787"/>
        <end position="798"/>
    </location>
</feature>
<feature type="domain" description="VWFA" evidence="4">
    <location>
        <begin position="284"/>
        <end position="458"/>
    </location>
</feature>
<dbReference type="PROSITE" id="PS50234">
    <property type="entry name" value="VWFA"/>
    <property type="match status" value="1"/>
</dbReference>
<dbReference type="PROSITE" id="PS51468">
    <property type="entry name" value="VIT"/>
    <property type="match status" value="1"/>
</dbReference>
<dbReference type="PANTHER" id="PTHR45737">
    <property type="entry name" value="VON WILLEBRAND FACTOR A DOMAIN-CONTAINING PROTEIN 5A"/>
    <property type="match status" value="1"/>
</dbReference>
<proteinExistence type="predicted"/>
<comment type="subcellular location">
    <subcellularLocation>
        <location evidence="1">Nucleus</location>
        <location evidence="1">Nuclear pore complex</location>
    </subcellularLocation>
</comment>
<keyword evidence="2" id="KW-0813">Transport</keyword>
<dbReference type="Pfam" id="PF13634">
    <property type="entry name" value="Nucleoporin_FG"/>
    <property type="match status" value="1"/>
</dbReference>
<dbReference type="Pfam" id="PF13768">
    <property type="entry name" value="VWA_3"/>
    <property type="match status" value="1"/>
</dbReference>
<name>A0A2G5IEJ7_CERBT</name>
<feature type="compositionally biased region" description="Low complexity" evidence="3">
    <location>
        <begin position="713"/>
        <end position="732"/>
    </location>
</feature>
<evidence type="ECO:0000256" key="3">
    <source>
        <dbReference type="SAM" id="MobiDB-lite"/>
    </source>
</evidence>
<gene>
    <name evidence="6" type="ORF">CB0940_12003</name>
    <name evidence="7" type="ORF">RHO25_009031</name>
</gene>
<keyword evidence="2" id="KW-0906">Nuclear pore complex</keyword>
<evidence type="ECO:0000313" key="9">
    <source>
        <dbReference type="Proteomes" id="UP001302367"/>
    </source>
</evidence>
<keyword evidence="2" id="KW-0539">Nucleus</keyword>
<dbReference type="AlphaFoldDB" id="A0A2G5IEJ7"/>
<evidence type="ECO:0000259" key="4">
    <source>
        <dbReference type="PROSITE" id="PS50234"/>
    </source>
</evidence>
<dbReference type="Pfam" id="PF08487">
    <property type="entry name" value="VIT"/>
    <property type="match status" value="1"/>
</dbReference>
<dbReference type="GO" id="GO:0005643">
    <property type="term" value="C:nuclear pore"/>
    <property type="evidence" value="ECO:0007669"/>
    <property type="project" value="UniProtKB-SubCell"/>
</dbReference>
<dbReference type="InterPro" id="IPR025574">
    <property type="entry name" value="Nucleoporin_FG_rpt"/>
</dbReference>
<sequence>MSGFRVGDHICGVYFVTNYHRTYLSPLSLESHTIVSPVSFSTQLRQTYKTTEAVPQLRYTFPLYDGVTVSGYTITYADKVLTGVVKQKDDAKKTYQDAVDRGETAGLIESLPAGVFGVTLGNVPAQTELLVDITYCGELKHDAAIDGLRYTLPTSIAPRYGNYPGTVLSSNVTATSMKITVDIDMGEKSALRKVQSPGHPISVTMGEISLTNSDGGTKPYSPAQASATLTQGSTELGTDFILQVVIDDLSRPQAILEVHPSIPNQRAIMATMVPKFVLDPSYPEIVFIADQSGSMSGSKNASLVKALKVFLKSLPIGVRFNICAFGNRFEFLWETSQAYNEDNVNRAMEFVTGFDAQYGGTELLEPIKAAFKRRLKDMPFEMLVLTDGQIWGEEQVFECINQEVESGADARIFTLGIGEDVSHTLVEGLARAGNGFAQFVTQNEDTDQKVMRMLKGALYAHTKDYKLEVNYEQEDDDDFEIIEKVQECLKITVTEPETTEPPKVKSFFDTSVNVDEAPTPKNRYAHLPSVDTPKLLQTPSKIPPLFPFNRSTVYILMDEISAHKEVKSVTLRAITAKGGPLELEIPISGRTQGVNIHQMAARKAIQELEEGRGWLHAAKLKDAEQTLVKEQYASRFDEIVEREAVRLGETFQVASKWTSFVAVQTDTSEEQQNEGPERHPPSLKPMRKQLASMAARRAAPSPAPSGSWGGGSALLQQQGMQMQMSQQQSAPATRARSQAPAGGLFGNAFGGGGTWGGLFGSTSPSQPPPGPLSGRSASQAPSGGLFGRTSASRASSGGLFSTNASQAPSGGLFGNAPLPPPPPMPSAPAYAAFGSSMPLADEDEAKEEAEESDEDMGFALMDENDKVRTCKSVPPASDESVTTSKRRMLLKPRDRKSVLGNMAEKVLKRDQKRAKSSGSGSALHDLIDLQTFSGSWKYSDELLDLIAIEDGDKVLQGFGTVDRDVATTALVVAYFETVLKDKKDVWEMVIQKARAWLAGNVTGKESVDEFVERAKGYLPTQ</sequence>
<keyword evidence="2" id="KW-0653">Protein transport</keyword>
<feature type="compositionally biased region" description="Gly residues" evidence="3">
    <location>
        <begin position="743"/>
        <end position="759"/>
    </location>
</feature>
<dbReference type="EMBL" id="CP134188">
    <property type="protein sequence ID" value="WPB04385.1"/>
    <property type="molecule type" value="Genomic_DNA"/>
</dbReference>
<dbReference type="Gene3D" id="3.40.50.410">
    <property type="entry name" value="von Willebrand factor, type A domain"/>
    <property type="match status" value="1"/>
</dbReference>
<dbReference type="Proteomes" id="UP001302367">
    <property type="component" value="Chromosome 5"/>
</dbReference>
<dbReference type="InterPro" id="IPR013694">
    <property type="entry name" value="VIT"/>
</dbReference>
<dbReference type="EMBL" id="LKMD01000099">
    <property type="protein sequence ID" value="PIB02893.1"/>
    <property type="molecule type" value="Genomic_DNA"/>
</dbReference>
<dbReference type="InterPro" id="IPR036465">
    <property type="entry name" value="vWFA_dom_sf"/>
</dbReference>
<dbReference type="Proteomes" id="UP000230605">
    <property type="component" value="Chromosome 10"/>
</dbReference>
<dbReference type="PANTHER" id="PTHR45737:SF6">
    <property type="entry name" value="VON WILLEBRAND FACTOR A DOMAIN-CONTAINING PROTEIN 5A"/>
    <property type="match status" value="1"/>
</dbReference>
<protein>
    <submittedName>
        <fullName evidence="6">von Willebrand factor A domain-containing protein</fullName>
    </submittedName>
</protein>
<evidence type="ECO:0000313" key="8">
    <source>
        <dbReference type="Proteomes" id="UP000230605"/>
    </source>
</evidence>
<evidence type="ECO:0000313" key="6">
    <source>
        <dbReference type="EMBL" id="PIB02893.1"/>
    </source>
</evidence>
<dbReference type="InterPro" id="IPR002035">
    <property type="entry name" value="VWF_A"/>
</dbReference>
<dbReference type="SMART" id="SM00609">
    <property type="entry name" value="VIT"/>
    <property type="match status" value="1"/>
</dbReference>
<feature type="domain" description="VIT" evidence="5">
    <location>
        <begin position="10"/>
        <end position="137"/>
    </location>
</feature>
<keyword evidence="2" id="KW-0811">Translocation</keyword>
<evidence type="ECO:0000256" key="2">
    <source>
        <dbReference type="ARBA" id="ARBA00023132"/>
    </source>
</evidence>
<evidence type="ECO:0000259" key="5">
    <source>
        <dbReference type="PROSITE" id="PS51468"/>
    </source>
</evidence>
<reference evidence="7 9" key="2">
    <citation type="submission" date="2023-09" db="EMBL/GenBank/DDBJ databases">
        <title>Complete-Gapless Cercospora beticola genome.</title>
        <authorList>
            <person name="Wyatt N.A."/>
            <person name="Spanner R.E."/>
            <person name="Bolton M.D."/>
        </authorList>
    </citation>
    <scope>NUCLEOTIDE SEQUENCE [LARGE SCALE GENOMIC DNA]</scope>
    <source>
        <strain evidence="7">Cb09-40</strain>
    </source>
</reference>
<dbReference type="OrthoDB" id="1729737at2759"/>
<feature type="compositionally biased region" description="Low complexity" evidence="3">
    <location>
        <begin position="689"/>
        <end position="706"/>
    </location>
</feature>
<accession>A0A2G5IEJ7</accession>
<evidence type="ECO:0000256" key="1">
    <source>
        <dbReference type="ARBA" id="ARBA00004567"/>
    </source>
</evidence>
<organism evidence="6 8">
    <name type="scientific">Cercospora beticola</name>
    <name type="common">Sugarbeet leaf spot fungus</name>
    <dbReference type="NCBI Taxonomy" id="122368"/>
    <lineage>
        <taxon>Eukaryota</taxon>
        <taxon>Fungi</taxon>
        <taxon>Dikarya</taxon>
        <taxon>Ascomycota</taxon>
        <taxon>Pezizomycotina</taxon>
        <taxon>Dothideomycetes</taxon>
        <taxon>Dothideomycetidae</taxon>
        <taxon>Mycosphaerellales</taxon>
        <taxon>Mycosphaerellaceae</taxon>
        <taxon>Cercospora</taxon>
    </lineage>
</organism>